<dbReference type="Pfam" id="PF13414">
    <property type="entry name" value="TPR_11"/>
    <property type="match status" value="1"/>
</dbReference>
<organism evidence="2 3">
    <name type="scientific">Escallonia rubra</name>
    <dbReference type="NCBI Taxonomy" id="112253"/>
    <lineage>
        <taxon>Eukaryota</taxon>
        <taxon>Viridiplantae</taxon>
        <taxon>Streptophyta</taxon>
        <taxon>Embryophyta</taxon>
        <taxon>Tracheophyta</taxon>
        <taxon>Spermatophyta</taxon>
        <taxon>Magnoliopsida</taxon>
        <taxon>eudicotyledons</taxon>
        <taxon>Gunneridae</taxon>
        <taxon>Pentapetalae</taxon>
        <taxon>asterids</taxon>
        <taxon>campanulids</taxon>
        <taxon>Escalloniales</taxon>
        <taxon>Escalloniaceae</taxon>
        <taxon>Escallonia</taxon>
    </lineage>
</organism>
<feature type="compositionally biased region" description="Basic and acidic residues" evidence="1">
    <location>
        <begin position="9"/>
        <end position="31"/>
    </location>
</feature>
<evidence type="ECO:0000313" key="3">
    <source>
        <dbReference type="Proteomes" id="UP001187471"/>
    </source>
</evidence>
<gene>
    <name evidence="2" type="ORF">RJ640_021090</name>
</gene>
<accession>A0AA88UEH8</accession>
<name>A0AA88UEH8_9ASTE</name>
<dbReference type="EMBL" id="JAVXUO010001485">
    <property type="protein sequence ID" value="KAK2981899.1"/>
    <property type="molecule type" value="Genomic_DNA"/>
</dbReference>
<dbReference type="PANTHER" id="PTHR23082">
    <property type="entry name" value="TRANSCRIPTION INITIATION FACTOR IIIC TFIIIC , POLYPEPTIDE 3-RELATED"/>
    <property type="match status" value="1"/>
</dbReference>
<dbReference type="GO" id="GO:0000127">
    <property type="term" value="C:transcription factor TFIIIC complex"/>
    <property type="evidence" value="ECO:0007669"/>
    <property type="project" value="TreeGrafter"/>
</dbReference>
<reference evidence="2" key="1">
    <citation type="submission" date="2022-12" db="EMBL/GenBank/DDBJ databases">
        <title>Draft genome assemblies for two species of Escallonia (Escalloniales).</title>
        <authorList>
            <person name="Chanderbali A."/>
            <person name="Dervinis C."/>
            <person name="Anghel I."/>
            <person name="Soltis D."/>
            <person name="Soltis P."/>
            <person name="Zapata F."/>
        </authorList>
    </citation>
    <scope>NUCLEOTIDE SEQUENCE</scope>
    <source>
        <strain evidence="2">UCBG92.1500</strain>
        <tissue evidence="2">Leaf</tissue>
    </source>
</reference>
<evidence type="ECO:0000256" key="1">
    <source>
        <dbReference type="SAM" id="MobiDB-lite"/>
    </source>
</evidence>
<feature type="compositionally biased region" description="Acidic residues" evidence="1">
    <location>
        <begin position="32"/>
        <end position="53"/>
    </location>
</feature>
<dbReference type="GO" id="GO:0006383">
    <property type="term" value="P:transcription by RNA polymerase III"/>
    <property type="evidence" value="ECO:0007669"/>
    <property type="project" value="InterPro"/>
</dbReference>
<dbReference type="Gene3D" id="1.25.40.10">
    <property type="entry name" value="Tetratricopeptide repeat domain"/>
    <property type="match status" value="1"/>
</dbReference>
<proteinExistence type="predicted"/>
<dbReference type="InterPro" id="IPR039340">
    <property type="entry name" value="Tfc4/TFIIIC-102/Sfc4"/>
</dbReference>
<keyword evidence="3" id="KW-1185">Reference proteome</keyword>
<dbReference type="AlphaFoldDB" id="A0AA88UEH8"/>
<feature type="region of interest" description="Disordered" evidence="1">
    <location>
        <begin position="137"/>
        <end position="163"/>
    </location>
</feature>
<sequence length="212" mass="24214">MSGWGEKVMSGDKEDAAGDLRATTELDQRGEEAEEEEGHEEEEEGDEDDEEDVDRAYTLRFGGEMDPLAFTEDDAFGVQPYQQFERLEHQYEALAAKKRKALSHNHHHHPREMPAKKSRQVDIPEASIEEMMEVMTYGMRRKPRKSKKRGRRKGSKSKLSPEITRKLGDATLHYAHGRYDEAICLLKEVIRVSPNLPDSYHTLGLIYNAIGG</sequence>
<feature type="compositionally biased region" description="Basic and acidic residues" evidence="1">
    <location>
        <begin position="111"/>
        <end position="121"/>
    </location>
</feature>
<comment type="caution">
    <text evidence="2">The sequence shown here is derived from an EMBL/GenBank/DDBJ whole genome shotgun (WGS) entry which is preliminary data.</text>
</comment>
<dbReference type="InterPro" id="IPR011990">
    <property type="entry name" value="TPR-like_helical_dom_sf"/>
</dbReference>
<feature type="region of interest" description="Disordered" evidence="1">
    <location>
        <begin position="101"/>
        <end position="121"/>
    </location>
</feature>
<feature type="compositionally biased region" description="Basic residues" evidence="1">
    <location>
        <begin position="139"/>
        <end position="156"/>
    </location>
</feature>
<feature type="compositionally biased region" description="Basic residues" evidence="1">
    <location>
        <begin position="101"/>
        <end position="110"/>
    </location>
</feature>
<feature type="region of interest" description="Disordered" evidence="1">
    <location>
        <begin position="1"/>
        <end position="55"/>
    </location>
</feature>
<dbReference type="PANTHER" id="PTHR23082:SF0">
    <property type="entry name" value="GENERAL TRANSCRIPTION FACTOR 3C POLYPEPTIDE 3"/>
    <property type="match status" value="1"/>
</dbReference>
<protein>
    <submittedName>
        <fullName evidence="2">Uncharacterized protein</fullName>
    </submittedName>
</protein>
<evidence type="ECO:0000313" key="2">
    <source>
        <dbReference type="EMBL" id="KAK2981899.1"/>
    </source>
</evidence>
<dbReference type="Proteomes" id="UP001187471">
    <property type="component" value="Unassembled WGS sequence"/>
</dbReference>
<dbReference type="SUPFAM" id="SSF48452">
    <property type="entry name" value="TPR-like"/>
    <property type="match status" value="1"/>
</dbReference>